<protein>
    <submittedName>
        <fullName evidence="2">Uncharacterized protein</fullName>
    </submittedName>
</protein>
<evidence type="ECO:0000256" key="1">
    <source>
        <dbReference type="SAM" id="Phobius"/>
    </source>
</evidence>
<evidence type="ECO:0000313" key="2">
    <source>
        <dbReference type="EMBL" id="MET4759312.1"/>
    </source>
</evidence>
<keyword evidence="1" id="KW-0812">Transmembrane</keyword>
<dbReference type="EMBL" id="JBEWTB010000002">
    <property type="protein sequence ID" value="MET4759312.1"/>
    <property type="molecule type" value="Genomic_DNA"/>
</dbReference>
<comment type="caution">
    <text evidence="2">The sequence shown here is derived from an EMBL/GenBank/DDBJ whole genome shotgun (WGS) entry which is preliminary data.</text>
</comment>
<dbReference type="RefSeq" id="WP_354011340.1">
    <property type="nucleotide sequence ID" value="NZ_JBEWTA010000001.1"/>
</dbReference>
<keyword evidence="3" id="KW-1185">Reference proteome</keyword>
<dbReference type="Proteomes" id="UP001549366">
    <property type="component" value="Unassembled WGS sequence"/>
</dbReference>
<dbReference type="Pfam" id="PF10624">
    <property type="entry name" value="TraS"/>
    <property type="match status" value="1"/>
</dbReference>
<keyword evidence="1" id="KW-0472">Membrane</keyword>
<proteinExistence type="predicted"/>
<gene>
    <name evidence="2" type="ORF">V5J35_004504</name>
</gene>
<keyword evidence="1" id="KW-1133">Transmembrane helix</keyword>
<dbReference type="InterPro" id="IPR018898">
    <property type="entry name" value="Eex_TraS"/>
</dbReference>
<accession>A0ABV2SNG1</accession>
<reference evidence="2 3" key="1">
    <citation type="submission" date="2024-06" db="EMBL/GenBank/DDBJ databases">
        <title>Genomic Encyclopedia of Type Strains, Phase V (KMG-V): Genome sequencing to study the core and pangenomes of soil and plant-associated prokaryotes.</title>
        <authorList>
            <person name="Whitman W."/>
        </authorList>
    </citation>
    <scope>NUCLEOTIDE SEQUENCE [LARGE SCALE GENOMIC DNA]</scope>
    <source>
        <strain evidence="2 3">NE40</strain>
    </source>
</reference>
<sequence length="122" mass="13528">MNLLKRIKGFVASLALLTICCLLLEQLGYLVLVPGYGWKLLSSPVLWSLFSVVCFSLLWRFDRKYPEDNSVPIDCEGWSPKRRINPATGLPMAGGIDSSGATYGGRPESGLMKSDNFWLISL</sequence>
<organism evidence="2 3">
    <name type="scientific">Endozoicomonas lisbonensis</name>
    <dbReference type="NCBI Taxonomy" id="3120522"/>
    <lineage>
        <taxon>Bacteria</taxon>
        <taxon>Pseudomonadati</taxon>
        <taxon>Pseudomonadota</taxon>
        <taxon>Gammaproteobacteria</taxon>
        <taxon>Oceanospirillales</taxon>
        <taxon>Endozoicomonadaceae</taxon>
        <taxon>Endozoicomonas</taxon>
    </lineage>
</organism>
<feature type="transmembrane region" description="Helical" evidence="1">
    <location>
        <begin position="40"/>
        <end position="59"/>
    </location>
</feature>
<name>A0ABV2SNG1_9GAMM</name>
<evidence type="ECO:0000313" key="3">
    <source>
        <dbReference type="Proteomes" id="UP001549366"/>
    </source>
</evidence>